<proteinExistence type="predicted"/>
<feature type="region of interest" description="Disordered" evidence="1">
    <location>
        <begin position="397"/>
        <end position="431"/>
    </location>
</feature>
<feature type="compositionally biased region" description="Polar residues" evidence="1">
    <location>
        <begin position="397"/>
        <end position="409"/>
    </location>
</feature>
<evidence type="ECO:0000256" key="1">
    <source>
        <dbReference type="SAM" id="MobiDB-lite"/>
    </source>
</evidence>
<dbReference type="AlphaFoldDB" id="A0A2M8LHB3"/>
<evidence type="ECO:0000313" key="3">
    <source>
        <dbReference type="Proteomes" id="UP000231436"/>
    </source>
</evidence>
<accession>A0A2M8LHB3</accession>
<reference evidence="3" key="1">
    <citation type="submission" date="2017-09" db="EMBL/GenBank/DDBJ databases">
        <title>Depth-based differentiation of microbial function through sediment-hosted aquifers and enrichment of novel symbionts in the deep terrestrial subsurface.</title>
        <authorList>
            <person name="Probst A.J."/>
            <person name="Ladd B."/>
            <person name="Jarett J.K."/>
            <person name="Geller-Mcgrath D.E."/>
            <person name="Sieber C.M.K."/>
            <person name="Emerson J.B."/>
            <person name="Anantharaman K."/>
            <person name="Thomas B.C."/>
            <person name="Malmstrom R."/>
            <person name="Stieglmeier M."/>
            <person name="Klingl A."/>
            <person name="Woyke T."/>
            <person name="Ryan C.M."/>
            <person name="Banfield J.F."/>
        </authorList>
    </citation>
    <scope>NUCLEOTIDE SEQUENCE [LARGE SCALE GENOMIC DNA]</scope>
</reference>
<dbReference type="Proteomes" id="UP000231436">
    <property type="component" value="Unassembled WGS sequence"/>
</dbReference>
<gene>
    <name evidence="2" type="ORF">COV05_02320</name>
</gene>
<sequence length="576" mass="64751">MAQDFYLRIPVPGGDAYEYVRVDSARITRELITQLYTRERSRQGPPRYFAVSGSGHTNTDHMDLGPLLESVHDLLLSYTPGFQELGPVGEETLQTLSEGLTFERLFASLERGEITIAKREWEGILHALLAGTLSLASRLQATDNHASSVSVGIEQISATFEENEAARLRIYDAVIEGSLLLLHTTARLDTIEEGLSALEQEVDGTISRWQEQLSADSEPYASARTFFGGSDGDVGFNLQAFQFNRNPSLYEGDEPDTILAQLHLEECQETLTRIQEEWRLLQERVHREVFPIRATIAELCADLGKGSRAIREYRRAFGATHQPPFELDAFRERITPEQFKAGGELADDHRWGPSTTKSRLDSLCSRMIARLEKPVLPSAVERLLDQAGRFLTQMQTVADSPAGDSTQRVSSPSPESPASHSTESDSDVGRPEAIVDPRRAQEIYELVKCVGFVLTCNHHHLAATTIRAMLDVLRFMGRVSLEEVELYRRELYKLSRASGERVHTDDGKRVSTLRKSSQATWIAFETRKQKRLKMTVQGGKRTEALLARHQLTTEQIKAAHEGRRAEQEELHRSRKA</sequence>
<comment type="caution">
    <text evidence="2">The sequence shown here is derived from an EMBL/GenBank/DDBJ whole genome shotgun (WGS) entry which is preliminary data.</text>
</comment>
<name>A0A2M8LHB3_9BACT</name>
<organism evidence="2 3">
    <name type="scientific">Candidatus Uhrbacteria bacterium CG10_big_fil_rev_8_21_14_0_10_48_16</name>
    <dbReference type="NCBI Taxonomy" id="1975038"/>
    <lineage>
        <taxon>Bacteria</taxon>
        <taxon>Candidatus Uhriibacteriota</taxon>
    </lineage>
</organism>
<evidence type="ECO:0000313" key="2">
    <source>
        <dbReference type="EMBL" id="PJE76837.1"/>
    </source>
</evidence>
<feature type="compositionally biased region" description="Low complexity" evidence="1">
    <location>
        <begin position="410"/>
        <end position="421"/>
    </location>
</feature>
<dbReference type="EMBL" id="PFEU01000009">
    <property type="protein sequence ID" value="PJE76837.1"/>
    <property type="molecule type" value="Genomic_DNA"/>
</dbReference>
<protein>
    <submittedName>
        <fullName evidence="2">Uncharacterized protein</fullName>
    </submittedName>
</protein>